<keyword evidence="3" id="KW-1185">Reference proteome</keyword>
<name>A0A9D4ZS96_ADICA</name>
<dbReference type="AlphaFoldDB" id="A0A9D4ZS96"/>
<comment type="caution">
    <text evidence="2">The sequence shown here is derived from an EMBL/GenBank/DDBJ whole genome shotgun (WGS) entry which is preliminary data.</text>
</comment>
<dbReference type="OrthoDB" id="1904489at2759"/>
<evidence type="ECO:0000256" key="1">
    <source>
        <dbReference type="SAM" id="MobiDB-lite"/>
    </source>
</evidence>
<accession>A0A9D4ZS96</accession>
<reference evidence="2" key="1">
    <citation type="submission" date="2021-01" db="EMBL/GenBank/DDBJ databases">
        <title>Adiantum capillus-veneris genome.</title>
        <authorList>
            <person name="Fang Y."/>
            <person name="Liao Q."/>
        </authorList>
    </citation>
    <scope>NUCLEOTIDE SEQUENCE</scope>
    <source>
        <strain evidence="2">H3</strain>
        <tissue evidence="2">Leaf</tissue>
    </source>
</reference>
<organism evidence="2 3">
    <name type="scientific">Adiantum capillus-veneris</name>
    <name type="common">Maidenhair fern</name>
    <dbReference type="NCBI Taxonomy" id="13818"/>
    <lineage>
        <taxon>Eukaryota</taxon>
        <taxon>Viridiplantae</taxon>
        <taxon>Streptophyta</taxon>
        <taxon>Embryophyta</taxon>
        <taxon>Tracheophyta</taxon>
        <taxon>Polypodiopsida</taxon>
        <taxon>Polypodiidae</taxon>
        <taxon>Polypodiales</taxon>
        <taxon>Pteridineae</taxon>
        <taxon>Pteridaceae</taxon>
        <taxon>Vittarioideae</taxon>
        <taxon>Adiantum</taxon>
    </lineage>
</organism>
<evidence type="ECO:0000313" key="3">
    <source>
        <dbReference type="Proteomes" id="UP000886520"/>
    </source>
</evidence>
<gene>
    <name evidence="2" type="ORF">GOP47_0003420</name>
</gene>
<feature type="compositionally biased region" description="Basic and acidic residues" evidence="1">
    <location>
        <begin position="101"/>
        <end position="110"/>
    </location>
</feature>
<proteinExistence type="predicted"/>
<protein>
    <submittedName>
        <fullName evidence="2">Uncharacterized protein</fullName>
    </submittedName>
</protein>
<dbReference type="EMBL" id="JABFUD020000002">
    <property type="protein sequence ID" value="KAI5083677.1"/>
    <property type="molecule type" value="Genomic_DNA"/>
</dbReference>
<feature type="region of interest" description="Disordered" evidence="1">
    <location>
        <begin position="85"/>
        <end position="110"/>
    </location>
</feature>
<dbReference type="Proteomes" id="UP000886520">
    <property type="component" value="Chromosome 3"/>
</dbReference>
<sequence length="110" mass="12179">MAGIAQISYVAEDVQLSGGSTSFPRVGGSLMKWWVRKYLCFLPANEMLPCRRHAPFSLSSAAPSEPSHRLDFLFGEVLNYIKKKGRPHRQERGNLGSKRGSLREESGGGK</sequence>
<evidence type="ECO:0000313" key="2">
    <source>
        <dbReference type="EMBL" id="KAI5083677.1"/>
    </source>
</evidence>